<evidence type="ECO:0000256" key="4">
    <source>
        <dbReference type="ARBA" id="ARBA00022825"/>
    </source>
</evidence>
<dbReference type="GeneID" id="95579801"/>
<dbReference type="SUPFAM" id="SSF52317">
    <property type="entry name" value="Class I glutamine amidotransferase-like"/>
    <property type="match status" value="1"/>
</dbReference>
<dbReference type="Proteomes" id="UP000288028">
    <property type="component" value="Unassembled WGS sequence"/>
</dbReference>
<dbReference type="Gene3D" id="3.40.50.880">
    <property type="match status" value="1"/>
</dbReference>
<proteinExistence type="inferred from homology"/>
<comment type="similarity">
    <text evidence="1">Belongs to the peptidase S51 family.</text>
</comment>
<comment type="caution">
    <text evidence="5">The sequence shown here is derived from an EMBL/GenBank/DDBJ whole genome shotgun (WGS) entry which is preliminary data.</text>
</comment>
<dbReference type="EMBL" id="NGKB01000001">
    <property type="protein sequence ID" value="RSU16841.1"/>
    <property type="molecule type" value="Genomic_DNA"/>
</dbReference>
<dbReference type="AlphaFoldDB" id="A0A430B935"/>
<reference evidence="5 6" key="1">
    <citation type="submission" date="2017-05" db="EMBL/GenBank/DDBJ databases">
        <title>Vagococcus spp. assemblies.</title>
        <authorList>
            <person name="Gulvik C.A."/>
        </authorList>
    </citation>
    <scope>NUCLEOTIDE SEQUENCE [LARGE SCALE GENOMIC DNA]</scope>
    <source>
        <strain evidence="5 6">SS1714</strain>
    </source>
</reference>
<gene>
    <name evidence="5" type="ORF">CBF28_01245</name>
</gene>
<keyword evidence="4" id="KW-0720">Serine protease</keyword>
<keyword evidence="3" id="KW-0378">Hydrolase</keyword>
<dbReference type="RefSeq" id="WP_126791067.1">
    <property type="nucleotide sequence ID" value="NZ_CP060720.1"/>
</dbReference>
<evidence type="ECO:0000313" key="5">
    <source>
        <dbReference type="EMBL" id="RSU16841.1"/>
    </source>
</evidence>
<dbReference type="InterPro" id="IPR029062">
    <property type="entry name" value="Class_I_gatase-like"/>
</dbReference>
<evidence type="ECO:0008006" key="7">
    <source>
        <dbReference type="Google" id="ProtNLM"/>
    </source>
</evidence>
<dbReference type="GO" id="GO:0008236">
    <property type="term" value="F:serine-type peptidase activity"/>
    <property type="evidence" value="ECO:0007669"/>
    <property type="project" value="UniProtKB-KW"/>
</dbReference>
<dbReference type="OrthoDB" id="9778515at2"/>
<evidence type="ECO:0000256" key="2">
    <source>
        <dbReference type="ARBA" id="ARBA00022670"/>
    </source>
</evidence>
<evidence type="ECO:0000256" key="3">
    <source>
        <dbReference type="ARBA" id="ARBA00022801"/>
    </source>
</evidence>
<sequence>MIQLFLTSSFADSYKQLETFVNDSLENKTIAFFDTASQVEEYSEFKDEALALLEKLKMTVTIIDLNQPDFKEQIKASDIIFIAGGNTFYLLQELRRSGADQLIEEHINSGKLYIGESAGSIIMSPDIDYIKEMDEPEKAPQLESTQALNLIDSYPLPHMDNEYMKDAAKIILEKYQNKLPLHPLNDDEVIFVKK</sequence>
<dbReference type="GO" id="GO:0006508">
    <property type="term" value="P:proteolysis"/>
    <property type="evidence" value="ECO:0007669"/>
    <property type="project" value="UniProtKB-KW"/>
</dbReference>
<name>A0A430B935_9ENTE</name>
<keyword evidence="6" id="KW-1185">Reference proteome</keyword>
<protein>
    <recommendedName>
        <fullName evidence="7">Peptidase</fullName>
    </recommendedName>
</protein>
<dbReference type="PANTHER" id="PTHR20842">
    <property type="entry name" value="PROTEASE S51 ALPHA-ASPARTYL DIPEPTIDASE"/>
    <property type="match status" value="1"/>
</dbReference>
<organism evidence="5 6">
    <name type="scientific">Vagococcus carniphilus</name>
    <dbReference type="NCBI Taxonomy" id="218144"/>
    <lineage>
        <taxon>Bacteria</taxon>
        <taxon>Bacillati</taxon>
        <taxon>Bacillota</taxon>
        <taxon>Bacilli</taxon>
        <taxon>Lactobacillales</taxon>
        <taxon>Enterococcaceae</taxon>
        <taxon>Vagococcus</taxon>
    </lineage>
</organism>
<evidence type="ECO:0000256" key="1">
    <source>
        <dbReference type="ARBA" id="ARBA00006534"/>
    </source>
</evidence>
<keyword evidence="2" id="KW-0645">Protease</keyword>
<dbReference type="Pfam" id="PF03575">
    <property type="entry name" value="Peptidase_S51"/>
    <property type="match status" value="1"/>
</dbReference>
<dbReference type="PANTHER" id="PTHR20842:SF0">
    <property type="entry name" value="ALPHA-ASPARTYL DIPEPTIDASE"/>
    <property type="match status" value="1"/>
</dbReference>
<evidence type="ECO:0000313" key="6">
    <source>
        <dbReference type="Proteomes" id="UP000288028"/>
    </source>
</evidence>
<accession>A0A430B935</accession>
<dbReference type="InterPro" id="IPR005320">
    <property type="entry name" value="Peptidase_S51"/>
</dbReference>